<feature type="compositionally biased region" description="Acidic residues" evidence="1">
    <location>
        <begin position="48"/>
        <end position="60"/>
    </location>
</feature>
<feature type="compositionally biased region" description="Basic and acidic residues" evidence="1">
    <location>
        <begin position="62"/>
        <end position="83"/>
    </location>
</feature>
<name>A0A4R6IIU9_9SPHI</name>
<evidence type="ECO:0000256" key="1">
    <source>
        <dbReference type="SAM" id="MobiDB-lite"/>
    </source>
</evidence>
<proteinExistence type="predicted"/>
<gene>
    <name evidence="2" type="ORF">CLV32_3001</name>
</gene>
<evidence type="ECO:0000313" key="3">
    <source>
        <dbReference type="Proteomes" id="UP000295499"/>
    </source>
</evidence>
<dbReference type="OrthoDB" id="2691926at2"/>
<comment type="caution">
    <text evidence="2">The sequence shown here is derived from an EMBL/GenBank/DDBJ whole genome shotgun (WGS) entry which is preliminary data.</text>
</comment>
<organism evidence="2 3">
    <name type="scientific">Pedobacter duraquae</name>
    <dbReference type="NCBI Taxonomy" id="425511"/>
    <lineage>
        <taxon>Bacteria</taxon>
        <taxon>Pseudomonadati</taxon>
        <taxon>Bacteroidota</taxon>
        <taxon>Sphingobacteriia</taxon>
        <taxon>Sphingobacteriales</taxon>
        <taxon>Sphingobacteriaceae</taxon>
        <taxon>Pedobacter</taxon>
    </lineage>
</organism>
<keyword evidence="3" id="KW-1185">Reference proteome</keyword>
<sequence>MPKVKVIISTIRYGSNGFKHFGDVFNLPTAKAKELADQGFVKILDETENSDLDLDPDAPAEDTVKEEKTPKKTKELKEEVKTK</sequence>
<reference evidence="2 3" key="1">
    <citation type="submission" date="2019-03" db="EMBL/GenBank/DDBJ databases">
        <title>Genomic Encyclopedia of Archaeal and Bacterial Type Strains, Phase II (KMG-II): from individual species to whole genera.</title>
        <authorList>
            <person name="Goeker M."/>
        </authorList>
    </citation>
    <scope>NUCLEOTIDE SEQUENCE [LARGE SCALE GENOMIC DNA]</scope>
    <source>
        <strain evidence="2 3">DSM 19034</strain>
    </source>
</reference>
<dbReference type="AlphaFoldDB" id="A0A4R6IIU9"/>
<evidence type="ECO:0000313" key="2">
    <source>
        <dbReference type="EMBL" id="TDO21893.1"/>
    </source>
</evidence>
<feature type="region of interest" description="Disordered" evidence="1">
    <location>
        <begin position="48"/>
        <end position="83"/>
    </location>
</feature>
<dbReference type="Proteomes" id="UP000295499">
    <property type="component" value="Unassembled WGS sequence"/>
</dbReference>
<dbReference type="EMBL" id="SNWM01000003">
    <property type="protein sequence ID" value="TDO21893.1"/>
    <property type="molecule type" value="Genomic_DNA"/>
</dbReference>
<accession>A0A4R6IIU9</accession>
<dbReference type="RefSeq" id="WP_133556762.1">
    <property type="nucleotide sequence ID" value="NZ_SNWM01000003.1"/>
</dbReference>
<protein>
    <submittedName>
        <fullName evidence="2">Uncharacterized protein</fullName>
    </submittedName>
</protein>